<evidence type="ECO:0000313" key="2">
    <source>
        <dbReference type="Proteomes" id="UP001526426"/>
    </source>
</evidence>
<keyword evidence="2" id="KW-1185">Reference proteome</keyword>
<evidence type="ECO:0000313" key="1">
    <source>
        <dbReference type="EMBL" id="MCW6037845.1"/>
    </source>
</evidence>
<dbReference type="InterPro" id="IPR021954">
    <property type="entry name" value="CRR7"/>
</dbReference>
<dbReference type="PANTHER" id="PTHR36803:SF1">
    <property type="entry name" value="PROTEIN CHLORORESPIRATORY REDUCTION 7, CHLOROPLASTIC"/>
    <property type="match status" value="1"/>
</dbReference>
<proteinExistence type="predicted"/>
<sequence>MADSIMYQEDGYVVLEPDQPEQFLSEAELLAKLQTLLEQQTELPPYLQKFPSSQAQARHLLETACEWDITPGQYLQWYVVRLEK</sequence>
<dbReference type="Gene3D" id="3.90.940.40">
    <property type="entry name" value="Protein CHLORORESPIRATORY REDUCTION 7"/>
    <property type="match status" value="1"/>
</dbReference>
<comment type="caution">
    <text evidence="1">The sequence shown here is derived from an EMBL/GenBank/DDBJ whole genome shotgun (WGS) entry which is preliminary data.</text>
</comment>
<dbReference type="Pfam" id="PF12095">
    <property type="entry name" value="CRR7"/>
    <property type="match status" value="1"/>
</dbReference>
<accession>A0ABT3L8L0</accession>
<dbReference type="PANTHER" id="PTHR36803">
    <property type="entry name" value="PROTEIN CHLORORESPIRATORY REDUCTION 7, CHLOROPLASTIC"/>
    <property type="match status" value="1"/>
</dbReference>
<dbReference type="RefSeq" id="WP_265265718.1">
    <property type="nucleotide sequence ID" value="NZ_JAIHOM010000093.1"/>
</dbReference>
<organism evidence="1 2">
    <name type="scientific">Spirulina subsalsa FACHB-351</name>
    <dbReference type="NCBI Taxonomy" id="234711"/>
    <lineage>
        <taxon>Bacteria</taxon>
        <taxon>Bacillati</taxon>
        <taxon>Cyanobacteriota</taxon>
        <taxon>Cyanophyceae</taxon>
        <taxon>Spirulinales</taxon>
        <taxon>Spirulinaceae</taxon>
        <taxon>Spirulina</taxon>
    </lineage>
</organism>
<dbReference type="Proteomes" id="UP001526426">
    <property type="component" value="Unassembled WGS sequence"/>
</dbReference>
<gene>
    <name evidence="1" type="ORF">K4A83_16420</name>
</gene>
<dbReference type="InterPro" id="IPR038150">
    <property type="entry name" value="CRR7-like_sf"/>
</dbReference>
<reference evidence="1 2" key="1">
    <citation type="submission" date="2021-08" db="EMBL/GenBank/DDBJ databases">
        <title>Draft genome sequence of Spirulina subsalsa with high tolerance to salinity and hype-accumulation of phycocyanin.</title>
        <authorList>
            <person name="Pei H."/>
            <person name="Jiang L."/>
        </authorList>
    </citation>
    <scope>NUCLEOTIDE SEQUENCE [LARGE SCALE GENOMIC DNA]</scope>
    <source>
        <strain evidence="1 2">FACHB-351</strain>
    </source>
</reference>
<protein>
    <submittedName>
        <fullName evidence="1">Chlororespiratory reduction protein 7</fullName>
    </submittedName>
</protein>
<dbReference type="EMBL" id="JAIHOM010000093">
    <property type="protein sequence ID" value="MCW6037845.1"/>
    <property type="molecule type" value="Genomic_DNA"/>
</dbReference>
<name>A0ABT3L8L0_9CYAN</name>